<dbReference type="InterPro" id="IPR000847">
    <property type="entry name" value="LysR_HTH_N"/>
</dbReference>
<feature type="domain" description="HTH lysR-type" evidence="5">
    <location>
        <begin position="1"/>
        <end position="58"/>
    </location>
</feature>
<comment type="similarity">
    <text evidence="1">Belongs to the LysR transcriptional regulatory family.</text>
</comment>
<gene>
    <name evidence="6" type="ORF">F3J37_05160</name>
</gene>
<evidence type="ECO:0000313" key="6">
    <source>
        <dbReference type="EMBL" id="NIG18068.1"/>
    </source>
</evidence>
<keyword evidence="7" id="KW-1185">Reference proteome</keyword>
<dbReference type="CDD" id="cd08414">
    <property type="entry name" value="PBP2_LTTR_aromatics_like"/>
    <property type="match status" value="1"/>
</dbReference>
<evidence type="ECO:0000259" key="5">
    <source>
        <dbReference type="PROSITE" id="PS50931"/>
    </source>
</evidence>
<keyword evidence="4" id="KW-0804">Transcription</keyword>
<evidence type="ECO:0000256" key="2">
    <source>
        <dbReference type="ARBA" id="ARBA00023015"/>
    </source>
</evidence>
<dbReference type="RefSeq" id="WP_166932237.1">
    <property type="nucleotide sequence ID" value="NZ_VWXC01000002.1"/>
</dbReference>
<dbReference type="Gene3D" id="3.40.190.10">
    <property type="entry name" value="Periplasmic binding protein-like II"/>
    <property type="match status" value="2"/>
</dbReference>
<dbReference type="PANTHER" id="PTHR30346:SF28">
    <property type="entry name" value="HTH-TYPE TRANSCRIPTIONAL REGULATOR CYNR"/>
    <property type="match status" value="1"/>
</dbReference>
<evidence type="ECO:0000256" key="1">
    <source>
        <dbReference type="ARBA" id="ARBA00009437"/>
    </source>
</evidence>
<accession>A0ABX0RKB4</accession>
<dbReference type="InterPro" id="IPR005119">
    <property type="entry name" value="LysR_subst-bd"/>
</dbReference>
<dbReference type="PROSITE" id="PS50931">
    <property type="entry name" value="HTH_LYSR"/>
    <property type="match status" value="1"/>
</dbReference>
<name>A0ABX0RKB4_9GAMM</name>
<dbReference type="Proteomes" id="UP001515780">
    <property type="component" value="Unassembled WGS sequence"/>
</dbReference>
<dbReference type="SUPFAM" id="SSF53850">
    <property type="entry name" value="Periplasmic binding protein-like II"/>
    <property type="match status" value="1"/>
</dbReference>
<dbReference type="InterPro" id="IPR036388">
    <property type="entry name" value="WH-like_DNA-bd_sf"/>
</dbReference>
<evidence type="ECO:0000256" key="3">
    <source>
        <dbReference type="ARBA" id="ARBA00023125"/>
    </source>
</evidence>
<evidence type="ECO:0000313" key="7">
    <source>
        <dbReference type="Proteomes" id="UP001515780"/>
    </source>
</evidence>
<dbReference type="EMBL" id="VWXC01000002">
    <property type="protein sequence ID" value="NIG18068.1"/>
    <property type="molecule type" value="Genomic_DNA"/>
</dbReference>
<dbReference type="Pfam" id="PF00126">
    <property type="entry name" value="HTH_1"/>
    <property type="match status" value="1"/>
</dbReference>
<keyword evidence="2" id="KW-0805">Transcription regulation</keyword>
<keyword evidence="3" id="KW-0238">DNA-binding</keyword>
<dbReference type="PANTHER" id="PTHR30346">
    <property type="entry name" value="TRANSCRIPTIONAL DUAL REGULATOR HCAR-RELATED"/>
    <property type="match status" value="1"/>
</dbReference>
<dbReference type="Gene3D" id="1.10.10.10">
    <property type="entry name" value="Winged helix-like DNA-binding domain superfamily/Winged helix DNA-binding domain"/>
    <property type="match status" value="1"/>
</dbReference>
<proteinExistence type="inferred from homology"/>
<reference evidence="6 7" key="1">
    <citation type="journal article" date="2019" name="bioRxiv">
        <title>Bacteria contribute to plant secondary compound degradation in a generalist herbivore system.</title>
        <authorList>
            <person name="Francoeur C.B."/>
            <person name="Khadempour L."/>
            <person name="Moreira-Soto R.D."/>
            <person name="Gotting K."/>
            <person name="Book A.J."/>
            <person name="Pinto-Tomas A.A."/>
            <person name="Keefover-Ring K."/>
            <person name="Currie C.R."/>
        </authorList>
    </citation>
    <scope>NUCLEOTIDE SEQUENCE [LARGE SCALE GENOMIC DNA]</scope>
    <source>
        <strain evidence="6">Al-1710</strain>
    </source>
</reference>
<dbReference type="Pfam" id="PF03466">
    <property type="entry name" value="LysR_substrate"/>
    <property type="match status" value="1"/>
</dbReference>
<dbReference type="PRINTS" id="PR00039">
    <property type="entry name" value="HTHLYSR"/>
</dbReference>
<organism evidence="6 7">
    <name type="scientific">Candidatus Pantoea communis</name>
    <dbReference type="NCBI Taxonomy" id="2608354"/>
    <lineage>
        <taxon>Bacteria</taxon>
        <taxon>Pseudomonadati</taxon>
        <taxon>Pseudomonadota</taxon>
        <taxon>Gammaproteobacteria</taxon>
        <taxon>Enterobacterales</taxon>
        <taxon>Erwiniaceae</taxon>
        <taxon>Pantoea</taxon>
    </lineage>
</organism>
<dbReference type="SUPFAM" id="SSF46785">
    <property type="entry name" value="Winged helix' DNA-binding domain"/>
    <property type="match status" value="1"/>
</dbReference>
<evidence type="ECO:0000256" key="4">
    <source>
        <dbReference type="ARBA" id="ARBA00023163"/>
    </source>
</evidence>
<sequence length="291" mass="31551">MDIKLLRAFVTLAQEGTYHSAANKLCITQPALSKQIQTLEHLSGVTLFQRGRHGARLTVAGEQLLAAASEAVERYADFFADVTAIQRGDSGKLTLGFGISSYLFAAKRVAAFRVRYPGVQVSLNDMPSAVQTQRLAEGRLQVGFVRLPVPEPLQSHSLDTEQLVLAVAADQLLSHLETTQVIENHQLLQLAPQRGEGLTTQADQFLTARNLTPRTVSAADDIQTLLALVAAGDGVALLPASVKHILPVGVTLLPLEGEHTQWHTGLAWNGQIKDPLRDKFLAMVMEDGQIN</sequence>
<dbReference type="InterPro" id="IPR036390">
    <property type="entry name" value="WH_DNA-bd_sf"/>
</dbReference>
<protein>
    <submittedName>
        <fullName evidence="6">LysR family transcriptional regulator</fullName>
    </submittedName>
</protein>
<comment type="caution">
    <text evidence="6">The sequence shown here is derived from an EMBL/GenBank/DDBJ whole genome shotgun (WGS) entry which is preliminary data.</text>
</comment>